<protein>
    <recommendedName>
        <fullName evidence="11">Vitamin K epoxide reductase domain-containing protein</fullName>
    </recommendedName>
</protein>
<keyword evidence="5 10" id="KW-1133">Transmembrane helix</keyword>
<dbReference type="InterPro" id="IPR044698">
    <property type="entry name" value="VKOR/LTO1"/>
</dbReference>
<organism evidence="12 13">
    <name type="scientific">Nyssa sinensis</name>
    <dbReference type="NCBI Taxonomy" id="561372"/>
    <lineage>
        <taxon>Eukaryota</taxon>
        <taxon>Viridiplantae</taxon>
        <taxon>Streptophyta</taxon>
        <taxon>Embryophyta</taxon>
        <taxon>Tracheophyta</taxon>
        <taxon>Spermatophyta</taxon>
        <taxon>Magnoliopsida</taxon>
        <taxon>eudicotyledons</taxon>
        <taxon>Gunneridae</taxon>
        <taxon>Pentapetalae</taxon>
        <taxon>asterids</taxon>
        <taxon>Cornales</taxon>
        <taxon>Nyssaceae</taxon>
        <taxon>Nyssa</taxon>
    </lineage>
</organism>
<accession>A0A5J5ARN3</accession>
<name>A0A5J5ARN3_9ASTE</name>
<dbReference type="GO" id="GO:0016020">
    <property type="term" value="C:membrane"/>
    <property type="evidence" value="ECO:0007669"/>
    <property type="project" value="UniProtKB-SubCell"/>
</dbReference>
<dbReference type="SMART" id="SM00756">
    <property type="entry name" value="VKc"/>
    <property type="match status" value="1"/>
</dbReference>
<evidence type="ECO:0000259" key="11">
    <source>
        <dbReference type="SMART" id="SM00756"/>
    </source>
</evidence>
<dbReference type="Gene3D" id="1.20.1440.130">
    <property type="entry name" value="VKOR domain"/>
    <property type="match status" value="2"/>
</dbReference>
<feature type="transmembrane region" description="Helical" evidence="10">
    <location>
        <begin position="88"/>
        <end position="110"/>
    </location>
</feature>
<keyword evidence="6" id="KW-0560">Oxidoreductase</keyword>
<sequence length="193" mass="20526">MAGVVSVASPPLLSRSPSSLSSFYSFHNPIQEWLGSATVDASWLGGLGFLETSYLTFLKLTNSDAFCPIGGGTCGDILNSDYAAVFGVPLPLIGMAAYGLVTILSVYFLYILSTKFEGASCSYCLASALLSFSLFFTTLKDFGLQEIQKVVGLQLCLAGLVIATLSTSYNISQPVSTREEDWPLDAQDISILG</sequence>
<evidence type="ECO:0000256" key="4">
    <source>
        <dbReference type="ARBA" id="ARBA00022719"/>
    </source>
</evidence>
<comment type="similarity">
    <text evidence="2">Belongs to the VKOR family.</text>
</comment>
<evidence type="ECO:0000256" key="10">
    <source>
        <dbReference type="SAM" id="Phobius"/>
    </source>
</evidence>
<dbReference type="GO" id="GO:0048038">
    <property type="term" value="F:quinone binding"/>
    <property type="evidence" value="ECO:0007669"/>
    <property type="project" value="UniProtKB-KW"/>
</dbReference>
<dbReference type="InterPro" id="IPR012932">
    <property type="entry name" value="VKOR"/>
</dbReference>
<evidence type="ECO:0000256" key="8">
    <source>
        <dbReference type="ARBA" id="ARBA00023157"/>
    </source>
</evidence>
<comment type="subcellular location">
    <subcellularLocation>
        <location evidence="1">Membrane</location>
        <topology evidence="1">Multi-pass membrane protein</topology>
    </subcellularLocation>
</comment>
<dbReference type="PANTHER" id="PTHR34573">
    <property type="entry name" value="VKC DOMAIN-CONTAINING PROTEIN"/>
    <property type="match status" value="1"/>
</dbReference>
<dbReference type="AlphaFoldDB" id="A0A5J5ARN3"/>
<keyword evidence="7 10" id="KW-0472">Membrane</keyword>
<dbReference type="CDD" id="cd12916">
    <property type="entry name" value="VKOR_1"/>
    <property type="match status" value="1"/>
</dbReference>
<evidence type="ECO:0000313" key="12">
    <source>
        <dbReference type="EMBL" id="KAA8532037.1"/>
    </source>
</evidence>
<evidence type="ECO:0000256" key="5">
    <source>
        <dbReference type="ARBA" id="ARBA00022989"/>
    </source>
</evidence>
<dbReference type="OrthoDB" id="343052at2759"/>
<dbReference type="PANTHER" id="PTHR34573:SF1">
    <property type="entry name" value="VITAMIN K EPOXIDE REDUCTASE DOMAIN-CONTAINING PROTEIN"/>
    <property type="match status" value="1"/>
</dbReference>
<evidence type="ECO:0000256" key="3">
    <source>
        <dbReference type="ARBA" id="ARBA00022692"/>
    </source>
</evidence>
<dbReference type="Proteomes" id="UP000325577">
    <property type="component" value="Linkage Group LG2"/>
</dbReference>
<evidence type="ECO:0000256" key="1">
    <source>
        <dbReference type="ARBA" id="ARBA00004141"/>
    </source>
</evidence>
<dbReference type="EMBL" id="CM018043">
    <property type="protein sequence ID" value="KAA8532037.1"/>
    <property type="molecule type" value="Genomic_DNA"/>
</dbReference>
<evidence type="ECO:0000256" key="2">
    <source>
        <dbReference type="ARBA" id="ARBA00006214"/>
    </source>
</evidence>
<dbReference type="InterPro" id="IPR038354">
    <property type="entry name" value="VKOR_sf"/>
</dbReference>
<feature type="transmembrane region" description="Helical" evidence="10">
    <location>
        <begin position="151"/>
        <end position="171"/>
    </location>
</feature>
<keyword evidence="3 10" id="KW-0812">Transmembrane</keyword>
<gene>
    <name evidence="12" type="ORF">F0562_006821</name>
</gene>
<keyword evidence="8" id="KW-1015">Disulfide bond</keyword>
<feature type="domain" description="Vitamin K epoxide reductase" evidence="11">
    <location>
        <begin position="34"/>
        <end position="142"/>
    </location>
</feature>
<dbReference type="Pfam" id="PF07884">
    <property type="entry name" value="VKOR"/>
    <property type="match status" value="1"/>
</dbReference>
<keyword evidence="9" id="KW-0676">Redox-active center</keyword>
<evidence type="ECO:0000256" key="6">
    <source>
        <dbReference type="ARBA" id="ARBA00023002"/>
    </source>
</evidence>
<evidence type="ECO:0000256" key="9">
    <source>
        <dbReference type="ARBA" id="ARBA00023284"/>
    </source>
</evidence>
<reference evidence="12 13" key="1">
    <citation type="submission" date="2019-09" db="EMBL/GenBank/DDBJ databases">
        <title>A chromosome-level genome assembly of the Chinese tupelo Nyssa sinensis.</title>
        <authorList>
            <person name="Yang X."/>
            <person name="Kang M."/>
            <person name="Yang Y."/>
            <person name="Xiong H."/>
            <person name="Wang M."/>
            <person name="Zhang Z."/>
            <person name="Wang Z."/>
            <person name="Wu H."/>
            <person name="Ma T."/>
            <person name="Liu J."/>
            <person name="Xi Z."/>
        </authorList>
    </citation>
    <scope>NUCLEOTIDE SEQUENCE [LARGE SCALE GENOMIC DNA]</scope>
    <source>
        <strain evidence="12">J267</strain>
        <tissue evidence="12">Leaf</tissue>
    </source>
</reference>
<evidence type="ECO:0000313" key="13">
    <source>
        <dbReference type="Proteomes" id="UP000325577"/>
    </source>
</evidence>
<proteinExistence type="inferred from homology"/>
<keyword evidence="4" id="KW-0874">Quinone</keyword>
<evidence type="ECO:0000256" key="7">
    <source>
        <dbReference type="ARBA" id="ARBA00023136"/>
    </source>
</evidence>
<dbReference type="GO" id="GO:0016491">
    <property type="term" value="F:oxidoreductase activity"/>
    <property type="evidence" value="ECO:0007669"/>
    <property type="project" value="UniProtKB-KW"/>
</dbReference>
<keyword evidence="13" id="KW-1185">Reference proteome</keyword>
<feature type="transmembrane region" description="Helical" evidence="10">
    <location>
        <begin position="122"/>
        <end position="139"/>
    </location>
</feature>